<name>A0A2D3VAE6_9PEZI</name>
<dbReference type="Proteomes" id="UP000225277">
    <property type="component" value="Unassembled WGS sequence"/>
</dbReference>
<gene>
    <name evidence="9" type="ORF">RCC_06484</name>
</gene>
<evidence type="ECO:0000256" key="4">
    <source>
        <dbReference type="ARBA" id="ARBA00023136"/>
    </source>
</evidence>
<dbReference type="GO" id="GO:0071765">
    <property type="term" value="P:nuclear inner membrane organization"/>
    <property type="evidence" value="ECO:0007669"/>
    <property type="project" value="InterPro"/>
</dbReference>
<organism evidence="9 10">
    <name type="scientific">Ramularia collo-cygni</name>
    <dbReference type="NCBI Taxonomy" id="112498"/>
    <lineage>
        <taxon>Eukaryota</taxon>
        <taxon>Fungi</taxon>
        <taxon>Dikarya</taxon>
        <taxon>Ascomycota</taxon>
        <taxon>Pezizomycotina</taxon>
        <taxon>Dothideomycetes</taxon>
        <taxon>Dothideomycetidae</taxon>
        <taxon>Mycosphaerellales</taxon>
        <taxon>Mycosphaerellaceae</taxon>
        <taxon>Ramularia</taxon>
    </lineage>
</organism>
<evidence type="ECO:0000256" key="5">
    <source>
        <dbReference type="ARBA" id="ARBA00023242"/>
    </source>
</evidence>
<dbReference type="PANTHER" id="PTHR28538">
    <property type="entry name" value="INTEGRAL INNER NUCLEAR MEMBRANE PROTEIN IMA1"/>
    <property type="match status" value="1"/>
</dbReference>
<feature type="transmembrane region" description="Helical" evidence="7">
    <location>
        <begin position="321"/>
        <end position="341"/>
    </location>
</feature>
<proteinExistence type="predicted"/>
<dbReference type="GO" id="GO:0044732">
    <property type="term" value="C:mitotic spindle pole body"/>
    <property type="evidence" value="ECO:0007669"/>
    <property type="project" value="TreeGrafter"/>
</dbReference>
<evidence type="ECO:0000256" key="2">
    <source>
        <dbReference type="ARBA" id="ARBA00022692"/>
    </source>
</evidence>
<dbReference type="RefSeq" id="XP_023627515.1">
    <property type="nucleotide sequence ID" value="XM_023771747.1"/>
</dbReference>
<comment type="subcellular location">
    <subcellularLocation>
        <location evidence="1">Nucleus inner membrane</location>
        <topology evidence="1">Multi-pass membrane protein</topology>
    </subcellularLocation>
</comment>
<evidence type="ECO:0000256" key="7">
    <source>
        <dbReference type="SAM" id="Phobius"/>
    </source>
</evidence>
<dbReference type="OrthoDB" id="5966927at2759"/>
<dbReference type="PANTHER" id="PTHR28538:SF1">
    <property type="entry name" value="INTEGRAL INNER NUCLEAR MEMBRANE PROTEIN IMA1"/>
    <property type="match status" value="1"/>
</dbReference>
<dbReference type="AlphaFoldDB" id="A0A2D3VAE6"/>
<dbReference type="EMBL" id="FJUY01000009">
    <property type="protein sequence ID" value="CZT20626.1"/>
    <property type="molecule type" value="Genomic_DNA"/>
</dbReference>
<evidence type="ECO:0000259" key="8">
    <source>
        <dbReference type="Pfam" id="PF09779"/>
    </source>
</evidence>
<keyword evidence="3 7" id="KW-1133">Transmembrane helix</keyword>
<sequence>MFSRLRCHFCGAKAPHRKTVTEFQCATCEAVNFLDGKGNIIDTPANVAAPPSHSHNGLNPKPFLSFTRPAPEALEHQKTTAFCRTCQQNQLLYNETLANYLPDESHPKYAEFERTIPKYKKELEERYPLICVNCAPEAQSKINRADYYGMTQNVSKLCAKTTALAGRSPIGQRDDGGKKMMRLILNTIGLVLYVGLLIQMTFHAYGIVTALFATTAPETEFDITSYMKPSIQECSQQARSLRFTTRCFHLFSDYVPYTLALAICGLFYNPGLQQWYHHTLRIEAVNGQWNYFYIQSAIVFVRCLAWWNLSDPQTLSSLDMQQIIAMHAFTIFFALLTHSVAKRSIVPVKWTMRGKMMPKPSDKVVLGLDAAPAGINHTPKANQKDPYRYLRKPTQAPFDINSLAPKTTTSELRSRHTKSFLPTQQLTPEYSDGYEDDDPMELDDAAYVESRFQNPRPILQPSHTYYNHTNTPSMGVNNMRDAMGSVSRDMDSQAQRLKDDNASKFAYSPGPSPFYGKLPQAPMSLERRLRNPPQGTLQRAKAEPLLSERKDFMQLMRNKVTPVEFSRPTESFELKKSDWVLPGDVKETGLEERFESVFSLSEVSEEEAKKDGGFWSLFGL</sequence>
<dbReference type="GO" id="GO:0034992">
    <property type="term" value="C:microtubule organizing center attachment site"/>
    <property type="evidence" value="ECO:0007669"/>
    <property type="project" value="TreeGrafter"/>
</dbReference>
<keyword evidence="2 7" id="KW-0812">Transmembrane</keyword>
<feature type="region of interest" description="Disordered" evidence="6">
    <location>
        <begin position="407"/>
        <end position="439"/>
    </location>
</feature>
<keyword evidence="5" id="KW-0539">Nucleus</keyword>
<keyword evidence="10" id="KW-1185">Reference proteome</keyword>
<keyword evidence="4 7" id="KW-0472">Membrane</keyword>
<dbReference type="GeneID" id="35601621"/>
<evidence type="ECO:0000313" key="9">
    <source>
        <dbReference type="EMBL" id="CZT20626.1"/>
    </source>
</evidence>
<dbReference type="STRING" id="112498.A0A2D3VAE6"/>
<dbReference type="Pfam" id="PF09779">
    <property type="entry name" value="Ima1_N"/>
    <property type="match status" value="1"/>
</dbReference>
<feature type="transmembrane region" description="Helical" evidence="7">
    <location>
        <begin position="183"/>
        <end position="202"/>
    </location>
</feature>
<dbReference type="GO" id="GO:0005637">
    <property type="term" value="C:nuclear inner membrane"/>
    <property type="evidence" value="ECO:0007669"/>
    <property type="project" value="UniProtKB-SubCell"/>
</dbReference>
<evidence type="ECO:0000256" key="6">
    <source>
        <dbReference type="SAM" id="MobiDB-lite"/>
    </source>
</evidence>
<protein>
    <recommendedName>
        <fullName evidence="8">Ima1 N-terminal domain-containing protein</fullName>
    </recommendedName>
</protein>
<feature type="domain" description="Ima1 N-terminal" evidence="8">
    <location>
        <begin position="5"/>
        <end position="137"/>
    </location>
</feature>
<dbReference type="GO" id="GO:0034506">
    <property type="term" value="C:chromosome, centromeric core domain"/>
    <property type="evidence" value="ECO:0007669"/>
    <property type="project" value="TreeGrafter"/>
</dbReference>
<dbReference type="InterPro" id="IPR018617">
    <property type="entry name" value="Ima1_N"/>
</dbReference>
<feature type="transmembrane region" description="Helical" evidence="7">
    <location>
        <begin position="291"/>
        <end position="309"/>
    </location>
</feature>
<dbReference type="InterPro" id="IPR042321">
    <property type="entry name" value="Ima1"/>
</dbReference>
<evidence type="ECO:0000313" key="10">
    <source>
        <dbReference type="Proteomes" id="UP000225277"/>
    </source>
</evidence>
<evidence type="ECO:0000256" key="3">
    <source>
        <dbReference type="ARBA" id="ARBA00022989"/>
    </source>
</evidence>
<accession>A0A2D3VAE6</accession>
<evidence type="ECO:0000256" key="1">
    <source>
        <dbReference type="ARBA" id="ARBA00004473"/>
    </source>
</evidence>
<reference evidence="9 10" key="1">
    <citation type="submission" date="2016-03" db="EMBL/GenBank/DDBJ databases">
        <authorList>
            <person name="Ploux O."/>
        </authorList>
    </citation>
    <scope>NUCLEOTIDE SEQUENCE [LARGE SCALE GENOMIC DNA]</scope>
    <source>
        <strain evidence="9 10">URUG2</strain>
    </source>
</reference>
<feature type="transmembrane region" description="Helical" evidence="7">
    <location>
        <begin position="254"/>
        <end position="271"/>
    </location>
</feature>